<dbReference type="AlphaFoldDB" id="A0A9D1ZW67"/>
<keyword evidence="1" id="KW-1133">Transmembrane helix</keyword>
<accession>A0A9D1ZW67</accession>
<evidence type="ECO:0000313" key="3">
    <source>
        <dbReference type="Proteomes" id="UP000886750"/>
    </source>
</evidence>
<comment type="caution">
    <text evidence="2">The sequence shown here is derived from an EMBL/GenBank/DDBJ whole genome shotgun (WGS) entry which is preliminary data.</text>
</comment>
<dbReference type="InterPro" id="IPR023804">
    <property type="entry name" value="DUF3792_TM"/>
</dbReference>
<feature type="transmembrane region" description="Helical" evidence="1">
    <location>
        <begin position="12"/>
        <end position="37"/>
    </location>
</feature>
<dbReference type="Pfam" id="PF12670">
    <property type="entry name" value="DUF3792"/>
    <property type="match status" value="1"/>
</dbReference>
<gene>
    <name evidence="2" type="ORF">H9729_02575</name>
</gene>
<feature type="transmembrane region" description="Helical" evidence="1">
    <location>
        <begin position="76"/>
        <end position="99"/>
    </location>
</feature>
<evidence type="ECO:0000313" key="2">
    <source>
        <dbReference type="EMBL" id="HIY96551.1"/>
    </source>
</evidence>
<keyword evidence="1" id="KW-0812">Transmembrane</keyword>
<sequence length="126" mass="12941">MRSESGRAAAEVGKGIALSAVFTLAMVLVFALFIKLFSVGSSVILPVNQVIKVVSIFLGCFLCIRPGKSAVKGAICGLGTVIVTYFLFAIIAGEISFGWGNVLDLAFGALAGLISGAICALAKGRQ</sequence>
<feature type="transmembrane region" description="Helical" evidence="1">
    <location>
        <begin position="43"/>
        <end position="64"/>
    </location>
</feature>
<dbReference type="EMBL" id="DXCQ01000025">
    <property type="protein sequence ID" value="HIY96551.1"/>
    <property type="molecule type" value="Genomic_DNA"/>
</dbReference>
<name>A0A9D1ZW67_9FIRM</name>
<dbReference type="NCBIfam" id="TIGR04086">
    <property type="entry name" value="TIGR04086_membr"/>
    <property type="match status" value="1"/>
</dbReference>
<feature type="transmembrane region" description="Helical" evidence="1">
    <location>
        <begin position="105"/>
        <end position="122"/>
    </location>
</feature>
<protein>
    <submittedName>
        <fullName evidence="2">TIGR04086 family membrane protein</fullName>
    </submittedName>
</protein>
<dbReference type="Proteomes" id="UP000886750">
    <property type="component" value="Unassembled WGS sequence"/>
</dbReference>
<evidence type="ECO:0000256" key="1">
    <source>
        <dbReference type="SAM" id="Phobius"/>
    </source>
</evidence>
<proteinExistence type="predicted"/>
<reference evidence="2" key="1">
    <citation type="journal article" date="2021" name="PeerJ">
        <title>Extensive microbial diversity within the chicken gut microbiome revealed by metagenomics and culture.</title>
        <authorList>
            <person name="Gilroy R."/>
            <person name="Ravi A."/>
            <person name="Getino M."/>
            <person name="Pursley I."/>
            <person name="Horton D.L."/>
            <person name="Alikhan N.F."/>
            <person name="Baker D."/>
            <person name="Gharbi K."/>
            <person name="Hall N."/>
            <person name="Watson M."/>
            <person name="Adriaenssens E.M."/>
            <person name="Foster-Nyarko E."/>
            <person name="Jarju S."/>
            <person name="Secka A."/>
            <person name="Antonio M."/>
            <person name="Oren A."/>
            <person name="Chaudhuri R.R."/>
            <person name="La Ragione R."/>
            <person name="Hildebrand F."/>
            <person name="Pallen M.J."/>
        </authorList>
    </citation>
    <scope>NUCLEOTIDE SEQUENCE</scope>
    <source>
        <strain evidence="2">1345</strain>
    </source>
</reference>
<organism evidence="2 3">
    <name type="scientific">Candidatus Borkfalkia excrementigallinarum</name>
    <dbReference type="NCBI Taxonomy" id="2838506"/>
    <lineage>
        <taxon>Bacteria</taxon>
        <taxon>Bacillati</taxon>
        <taxon>Bacillota</taxon>
        <taxon>Clostridia</taxon>
        <taxon>Christensenellales</taxon>
        <taxon>Christensenellaceae</taxon>
        <taxon>Candidatus Borkfalkia</taxon>
    </lineage>
</organism>
<reference evidence="2" key="2">
    <citation type="submission" date="2021-04" db="EMBL/GenBank/DDBJ databases">
        <authorList>
            <person name="Gilroy R."/>
        </authorList>
    </citation>
    <scope>NUCLEOTIDE SEQUENCE</scope>
    <source>
        <strain evidence="2">1345</strain>
    </source>
</reference>
<keyword evidence="1" id="KW-0472">Membrane</keyword>